<evidence type="ECO:0000259" key="2">
    <source>
        <dbReference type="PROSITE" id="PS50006"/>
    </source>
</evidence>
<sequence>MDRLIIETLTGQGGSGESKTIFRNGSGTIGRDFSNDLILDDPYISPKHLQITALENKILVKDLKTKNGTRVNKDRLIRGEKVEINSGDEILVGRTHLKLFLSNHPVEPASKWDRVMAFRNFIDRAWVPVVTSLGFIFVAVWMKFLENPGGNFFQKQFYPLLIGSIALVLSSPGLISLYTFAKYKKSYFVRNLVVCNLVAFISYIYTVFDPFIFFHLLNRSMVALANNGVLFLMTLGELWICVRLVKDSLKLKDFVPITVFAIAIIFLAAMGNKEISLGFQGEPKYHSRIAPGMSPFTDPKGLDEFLNAGASEFTRVHE</sequence>
<proteinExistence type="predicted"/>
<dbReference type="AlphaFoldDB" id="A0A7T0BVI4"/>
<dbReference type="PROSITE" id="PS50006">
    <property type="entry name" value="FHA_DOMAIN"/>
    <property type="match status" value="1"/>
</dbReference>
<organism evidence="3 4">
    <name type="scientific">Candidatus Nitronauta litoralis</name>
    <dbReference type="NCBI Taxonomy" id="2705533"/>
    <lineage>
        <taxon>Bacteria</taxon>
        <taxon>Pseudomonadati</taxon>
        <taxon>Nitrospinota/Tectimicrobiota group</taxon>
        <taxon>Nitrospinota</taxon>
        <taxon>Nitrospinia</taxon>
        <taxon>Nitrospinales</taxon>
        <taxon>Nitrospinaceae</taxon>
        <taxon>Candidatus Nitronauta</taxon>
    </lineage>
</organism>
<dbReference type="SUPFAM" id="SSF49879">
    <property type="entry name" value="SMAD/FHA domain"/>
    <property type="match status" value="1"/>
</dbReference>
<keyword evidence="1" id="KW-0812">Transmembrane</keyword>
<dbReference type="Gene3D" id="2.60.200.20">
    <property type="match status" value="1"/>
</dbReference>
<dbReference type="Proteomes" id="UP000594688">
    <property type="component" value="Chromosome"/>
</dbReference>
<feature type="transmembrane region" description="Helical" evidence="1">
    <location>
        <begin position="220"/>
        <end position="242"/>
    </location>
</feature>
<feature type="transmembrane region" description="Helical" evidence="1">
    <location>
        <begin position="187"/>
        <end position="208"/>
    </location>
</feature>
<feature type="transmembrane region" description="Helical" evidence="1">
    <location>
        <begin position="125"/>
        <end position="145"/>
    </location>
</feature>
<protein>
    <submittedName>
        <fullName evidence="3">FHA domain-containing protein</fullName>
    </submittedName>
</protein>
<evidence type="ECO:0000313" key="3">
    <source>
        <dbReference type="EMBL" id="QPJ61611.1"/>
    </source>
</evidence>
<dbReference type="InterPro" id="IPR000253">
    <property type="entry name" value="FHA_dom"/>
</dbReference>
<dbReference type="InterPro" id="IPR008984">
    <property type="entry name" value="SMAD_FHA_dom_sf"/>
</dbReference>
<accession>A0A7T0BVI4</accession>
<dbReference type="SMART" id="SM00240">
    <property type="entry name" value="FHA"/>
    <property type="match status" value="1"/>
</dbReference>
<feature type="transmembrane region" description="Helical" evidence="1">
    <location>
        <begin position="157"/>
        <end position="180"/>
    </location>
</feature>
<keyword evidence="1" id="KW-1133">Transmembrane helix</keyword>
<reference evidence="3 4" key="1">
    <citation type="submission" date="2020-02" db="EMBL/GenBank/DDBJ databases">
        <title>Genomic and physiological characterization of two novel Nitrospinaceae genera.</title>
        <authorList>
            <person name="Mueller A.J."/>
            <person name="Jung M.-Y."/>
            <person name="Strachan C.R."/>
            <person name="Herbold C.W."/>
            <person name="Kirkegaard R.H."/>
            <person name="Daims H."/>
        </authorList>
    </citation>
    <scope>NUCLEOTIDE SEQUENCE [LARGE SCALE GENOMIC DNA]</scope>
    <source>
        <strain evidence="3">EB</strain>
    </source>
</reference>
<dbReference type="Pfam" id="PF00498">
    <property type="entry name" value="FHA"/>
    <property type="match status" value="1"/>
</dbReference>
<gene>
    <name evidence="3" type="ORF">G3M70_06815</name>
</gene>
<evidence type="ECO:0000256" key="1">
    <source>
        <dbReference type="SAM" id="Phobius"/>
    </source>
</evidence>
<name>A0A7T0BVI4_9BACT</name>
<keyword evidence="1" id="KW-0472">Membrane</keyword>
<dbReference type="EMBL" id="CP048685">
    <property type="protein sequence ID" value="QPJ61611.1"/>
    <property type="molecule type" value="Genomic_DNA"/>
</dbReference>
<dbReference type="KEGG" id="nli:G3M70_06815"/>
<dbReference type="CDD" id="cd00060">
    <property type="entry name" value="FHA"/>
    <property type="match status" value="1"/>
</dbReference>
<evidence type="ECO:0000313" key="4">
    <source>
        <dbReference type="Proteomes" id="UP000594688"/>
    </source>
</evidence>
<feature type="transmembrane region" description="Helical" evidence="1">
    <location>
        <begin position="254"/>
        <end position="271"/>
    </location>
</feature>
<feature type="domain" description="FHA" evidence="2">
    <location>
        <begin position="27"/>
        <end position="76"/>
    </location>
</feature>